<dbReference type="GO" id="GO:0016491">
    <property type="term" value="F:oxidoreductase activity"/>
    <property type="evidence" value="ECO:0007669"/>
    <property type="project" value="UniProtKB-KW"/>
</dbReference>
<protein>
    <submittedName>
        <fullName evidence="3">Ureidoglycolate dehydrogenase (NAD+)</fullName>
    </submittedName>
</protein>
<dbReference type="AlphaFoldDB" id="A0A1G8GSF4"/>
<sequence length="359" mass="38538">MSNEAVVLVNKEELHRLIKAKVMKAGLPEDHAQEVANHLSYADSRGVHSHGAVRVEYYAERIAKGGSNARPEFSFRQTGPCTGVYDGDNAVGMVVARNGMIEAIRMAKENGIALVGMRRLGHCGTLSYFLRMATEANLIGMSMCQSDPMVVPYGSAEPYFGTNPIGFAAPVPGRSPIVFDMATTVGAWGKILDSRAKNKPIPPTWAVDRDGRPTTDPFAVGGLVAIAGAKGYGLMMMVDILCGSMLGVPFGKHVSSMYADLSAGRELGQIHLVINPEFFGGAEQFANCISAMVEEIHGLRPAEGCGQVLVPGESSEAVAERYARNGIPIVKEIHDYLVSADVHYDRYDGKTAFASEVQD</sequence>
<dbReference type="Pfam" id="PF02615">
    <property type="entry name" value="Ldh_2"/>
    <property type="match status" value="1"/>
</dbReference>
<gene>
    <name evidence="3" type="ORF">SAMN05660652_02621</name>
</gene>
<dbReference type="STRING" id="83767.SAMN05660652_02621"/>
<dbReference type="InterPro" id="IPR003767">
    <property type="entry name" value="Malate/L-lactate_DH-like"/>
</dbReference>
<dbReference type="InterPro" id="IPR017590">
    <property type="entry name" value="Ureidoglycolate_dehydrogenase"/>
</dbReference>
<reference evidence="3 4" key="1">
    <citation type="submission" date="2016-10" db="EMBL/GenBank/DDBJ databases">
        <authorList>
            <person name="de Groot N.N."/>
        </authorList>
    </citation>
    <scope>NUCLEOTIDE SEQUENCE [LARGE SCALE GENOMIC DNA]</scope>
    <source>
        <strain evidence="3 4">DSM 5885</strain>
    </source>
</reference>
<evidence type="ECO:0000256" key="1">
    <source>
        <dbReference type="ARBA" id="ARBA00006056"/>
    </source>
</evidence>
<dbReference type="EMBL" id="FNCY01000011">
    <property type="protein sequence ID" value="SDH97220.1"/>
    <property type="molecule type" value="Genomic_DNA"/>
</dbReference>
<name>A0A1G8GSF4_9RHOO</name>
<dbReference type="RefSeq" id="WP_091938358.1">
    <property type="nucleotide sequence ID" value="NZ_FNCY01000011.1"/>
</dbReference>
<dbReference type="Proteomes" id="UP000198607">
    <property type="component" value="Unassembled WGS sequence"/>
</dbReference>
<dbReference type="Gene3D" id="1.10.1530.10">
    <property type="match status" value="1"/>
</dbReference>
<keyword evidence="4" id="KW-1185">Reference proteome</keyword>
<comment type="similarity">
    <text evidence="1">Belongs to the LDH2/MDH2 oxidoreductase family.</text>
</comment>
<dbReference type="SUPFAM" id="SSF89733">
    <property type="entry name" value="L-sulfolactate dehydrogenase-like"/>
    <property type="match status" value="1"/>
</dbReference>
<organism evidence="3 4">
    <name type="scientific">Propionivibrio dicarboxylicus</name>
    <dbReference type="NCBI Taxonomy" id="83767"/>
    <lineage>
        <taxon>Bacteria</taxon>
        <taxon>Pseudomonadati</taxon>
        <taxon>Pseudomonadota</taxon>
        <taxon>Betaproteobacteria</taxon>
        <taxon>Rhodocyclales</taxon>
        <taxon>Rhodocyclaceae</taxon>
        <taxon>Propionivibrio</taxon>
    </lineage>
</organism>
<accession>A0A1G8GSF4</accession>
<dbReference type="NCBIfam" id="NF011599">
    <property type="entry name" value="PRK15025.1"/>
    <property type="match status" value="1"/>
</dbReference>
<dbReference type="PANTHER" id="PTHR11091">
    <property type="entry name" value="OXIDOREDUCTASE-RELATED"/>
    <property type="match status" value="1"/>
</dbReference>
<proteinExistence type="inferred from homology"/>
<dbReference type="Gene3D" id="3.30.1370.60">
    <property type="entry name" value="Hypothetical oxidoreductase yiak, domain 2"/>
    <property type="match status" value="1"/>
</dbReference>
<dbReference type="OrthoDB" id="924592at2"/>
<evidence type="ECO:0000256" key="2">
    <source>
        <dbReference type="ARBA" id="ARBA00023002"/>
    </source>
</evidence>
<dbReference type="InterPro" id="IPR043143">
    <property type="entry name" value="Mal/L-sulf/L-lact_DH-like_NADP"/>
</dbReference>
<keyword evidence="2" id="KW-0560">Oxidoreductase</keyword>
<evidence type="ECO:0000313" key="3">
    <source>
        <dbReference type="EMBL" id="SDH97220.1"/>
    </source>
</evidence>
<evidence type="ECO:0000313" key="4">
    <source>
        <dbReference type="Proteomes" id="UP000198607"/>
    </source>
</evidence>
<dbReference type="PANTHER" id="PTHR11091:SF0">
    <property type="entry name" value="MALATE DEHYDROGENASE"/>
    <property type="match status" value="1"/>
</dbReference>
<dbReference type="NCBIfam" id="TIGR03175">
    <property type="entry name" value="AllD"/>
    <property type="match status" value="1"/>
</dbReference>
<dbReference type="InterPro" id="IPR036111">
    <property type="entry name" value="Mal/L-sulfo/L-lacto_DH-like_sf"/>
</dbReference>
<dbReference type="InterPro" id="IPR043144">
    <property type="entry name" value="Mal/L-sulf/L-lact_DH-like_ah"/>
</dbReference>